<organism evidence="3">
    <name type="scientific">Porcine bocavirus 1</name>
    <dbReference type="NCBI Taxonomy" id="1048219"/>
    <lineage>
        <taxon>Viruses</taxon>
        <taxon>Monodnaviria</taxon>
        <taxon>Shotokuvirae</taxon>
        <taxon>Cossaviricota</taxon>
        <taxon>Quintoviricetes</taxon>
        <taxon>Piccovirales</taxon>
        <taxon>Parvoviridae</taxon>
        <taxon>Parvovirinae</taxon>
        <taxon>Bocaparvovirus</taxon>
        <taxon>Bocaparvovirus ungulate2</taxon>
    </lineage>
</organism>
<dbReference type="EMBL" id="JX869079">
    <property type="protein sequence ID" value="AGA19588.1"/>
    <property type="molecule type" value="Genomic_DNA"/>
</dbReference>
<accession>L0CSX6</accession>
<feature type="region of interest" description="Disordered" evidence="1">
    <location>
        <begin position="77"/>
        <end position="138"/>
    </location>
</feature>
<dbReference type="InterPro" id="IPR013607">
    <property type="entry name" value="Phospholipase_A2-like"/>
</dbReference>
<evidence type="ECO:0000313" key="3">
    <source>
        <dbReference type="EMBL" id="AGA19588.1"/>
    </source>
</evidence>
<evidence type="ECO:0000256" key="1">
    <source>
        <dbReference type="SAM" id="MobiDB-lite"/>
    </source>
</evidence>
<name>L0CSX6_9VIRU</name>
<feature type="compositionally biased region" description="Low complexity" evidence="1">
    <location>
        <begin position="113"/>
        <end position="125"/>
    </location>
</feature>
<gene>
    <name evidence="3" type="primary">VP1</name>
</gene>
<reference evidence="3" key="1">
    <citation type="submission" date="2012-09" db="EMBL/GenBank/DDBJ databases">
        <title>Detection of small DNA viruses in Cameroonian pigs.</title>
        <authorList>
            <person name="Cadar D."/>
            <person name="Banyai K."/>
        </authorList>
    </citation>
    <scope>NUCLEOTIDE SEQUENCE</scope>
    <source>
        <strain evidence="3">PBoV1B37</strain>
    </source>
</reference>
<dbReference type="Pfam" id="PF08398">
    <property type="entry name" value="Phospholip_A2_4"/>
    <property type="match status" value="1"/>
</dbReference>
<feature type="domain" description="Phospholipase A2-like" evidence="2">
    <location>
        <begin position="10"/>
        <end position="73"/>
    </location>
</feature>
<protein>
    <submittedName>
        <fullName evidence="3">Truncated capsid protein VP1</fullName>
    </submittedName>
</protein>
<evidence type="ECO:0000259" key="2">
    <source>
        <dbReference type="Pfam" id="PF08398"/>
    </source>
</evidence>
<proteinExistence type="predicted"/>
<sequence length="138" mass="15768">MAPTNRKPGGWVLPGHRYLGPFNPIENGEPVNAADAAARRHDLKYDQYLKEGKNPYLYFNKADSDFLEDFESDRFSAGGSERACLDSNERSHRRSTSPRANRTRGDLRRPRSRGSILRGRRSASSTLPDRPKRPRNKR</sequence>
<dbReference type="GO" id="GO:0005198">
    <property type="term" value="F:structural molecule activity"/>
    <property type="evidence" value="ECO:0007669"/>
    <property type="project" value="InterPro"/>
</dbReference>